<dbReference type="PANTHER" id="PTHR19960">
    <property type="entry name" value="TEKTIN"/>
    <property type="match status" value="1"/>
</dbReference>
<keyword evidence="4" id="KW-0175">Coiled coil</keyword>
<dbReference type="GO" id="GO:0015630">
    <property type="term" value="C:microtubule cytoskeleton"/>
    <property type="evidence" value="ECO:0007669"/>
    <property type="project" value="UniProtKB-UniRule"/>
</dbReference>
<comment type="similarity">
    <text evidence="1 3">Belongs to the tektin family.</text>
</comment>
<dbReference type="EMBL" id="LUCM01002130">
    <property type="protein sequence ID" value="KAA0197812.1"/>
    <property type="molecule type" value="Genomic_DNA"/>
</dbReference>
<dbReference type="InterPro" id="IPR048256">
    <property type="entry name" value="Tektin-like"/>
</dbReference>
<evidence type="ECO:0000313" key="6">
    <source>
        <dbReference type="Proteomes" id="UP000728185"/>
    </source>
</evidence>
<dbReference type="PANTHER" id="PTHR19960:SF11">
    <property type="entry name" value="TEKTIN"/>
    <property type="match status" value="1"/>
</dbReference>
<organism evidence="5 6">
    <name type="scientific">Fasciolopsis buskii</name>
    <dbReference type="NCBI Taxonomy" id="27845"/>
    <lineage>
        <taxon>Eukaryota</taxon>
        <taxon>Metazoa</taxon>
        <taxon>Spiralia</taxon>
        <taxon>Lophotrochozoa</taxon>
        <taxon>Platyhelminthes</taxon>
        <taxon>Trematoda</taxon>
        <taxon>Digenea</taxon>
        <taxon>Plagiorchiida</taxon>
        <taxon>Echinostomata</taxon>
        <taxon>Echinostomatoidea</taxon>
        <taxon>Fasciolidae</taxon>
        <taxon>Fasciolopsis</taxon>
    </lineage>
</organism>
<comment type="subcellular location">
    <subcellularLocation>
        <location evidence="3">Cytoplasm</location>
        <location evidence="3">Cytoskeleton</location>
        <location evidence="3">Cilium axoneme</location>
    </subcellularLocation>
</comment>
<evidence type="ECO:0000256" key="2">
    <source>
        <dbReference type="ARBA" id="ARBA00022490"/>
    </source>
</evidence>
<dbReference type="GO" id="GO:0005634">
    <property type="term" value="C:nucleus"/>
    <property type="evidence" value="ECO:0007669"/>
    <property type="project" value="TreeGrafter"/>
</dbReference>
<dbReference type="Pfam" id="PF03148">
    <property type="entry name" value="Tektin"/>
    <property type="match status" value="1"/>
</dbReference>
<comment type="caution">
    <text evidence="5">The sequence shown here is derived from an EMBL/GenBank/DDBJ whole genome shotgun (WGS) entry which is preliminary data.</text>
</comment>
<gene>
    <name evidence="5" type="ORF">FBUS_06661</name>
</gene>
<keyword evidence="3" id="KW-0282">Flagellum</keyword>
<evidence type="ECO:0000313" key="5">
    <source>
        <dbReference type="EMBL" id="KAA0197812.1"/>
    </source>
</evidence>
<reference evidence="5" key="1">
    <citation type="submission" date="2019-05" db="EMBL/GenBank/DDBJ databases">
        <title>Annotation for the trematode Fasciolopsis buski.</title>
        <authorList>
            <person name="Choi Y.-J."/>
        </authorList>
    </citation>
    <scope>NUCLEOTIDE SEQUENCE</scope>
    <source>
        <strain evidence="5">HT</strain>
        <tissue evidence="5">Whole worm</tissue>
    </source>
</reference>
<evidence type="ECO:0000256" key="4">
    <source>
        <dbReference type="SAM" id="Coils"/>
    </source>
</evidence>
<feature type="coiled-coil region" evidence="4">
    <location>
        <begin position="174"/>
        <end position="208"/>
    </location>
</feature>
<dbReference type="OrthoDB" id="9886517at2759"/>
<keyword evidence="2" id="KW-0963">Cytoplasm</keyword>
<name>A0A8E0S6D9_9TREM</name>
<dbReference type="GO" id="GO:0060271">
    <property type="term" value="P:cilium assembly"/>
    <property type="evidence" value="ECO:0007669"/>
    <property type="project" value="UniProtKB-UniRule"/>
</dbReference>
<proteinExistence type="inferred from homology"/>
<dbReference type="InterPro" id="IPR000435">
    <property type="entry name" value="Tektins"/>
</dbReference>
<sequence>MEFVGHSPTTCYLSSTRRPEVVSKLPCATTLPKLAKTPAFACPSPYPHKRTLSTVGFRPATYYSASKANPRYPLSHSLVDSTAPENNLSELCGIRVPSVYSAARNALYTRYTPRDWFDSYQRLLQANDRGQKDSECLRYDSERLMNETNERTKLNQNESSRKLGDRLSDIVFWENELSDELDNMIKEINDLVRAKRVAEKLYAEMENQLHVAQECLYQREKRQCVDLVHDNVEKALIAVSFVDRKKWKHPFAFCSRFVYTRIPFGVCIRS</sequence>
<keyword evidence="6" id="KW-1185">Reference proteome</keyword>
<accession>A0A8E0S6D9</accession>
<keyword evidence="3" id="KW-0969">Cilium</keyword>
<dbReference type="Proteomes" id="UP000728185">
    <property type="component" value="Unassembled WGS sequence"/>
</dbReference>
<dbReference type="AlphaFoldDB" id="A0A8E0S6D9"/>
<keyword evidence="3" id="KW-0966">Cell projection</keyword>
<dbReference type="GO" id="GO:0060294">
    <property type="term" value="P:cilium movement involved in cell motility"/>
    <property type="evidence" value="ECO:0007669"/>
    <property type="project" value="UniProtKB-UniRule"/>
</dbReference>
<protein>
    <recommendedName>
        <fullName evidence="3">Tektin</fullName>
    </recommendedName>
</protein>
<evidence type="ECO:0000256" key="1">
    <source>
        <dbReference type="ARBA" id="ARBA00007209"/>
    </source>
</evidence>
<dbReference type="GO" id="GO:0005930">
    <property type="term" value="C:axoneme"/>
    <property type="evidence" value="ECO:0007669"/>
    <property type="project" value="UniProtKB-SubCell"/>
</dbReference>
<evidence type="ECO:0000256" key="3">
    <source>
        <dbReference type="RuleBase" id="RU367040"/>
    </source>
</evidence>